<keyword evidence="1 3" id="KW-0808">Transferase</keyword>
<reference evidence="3 4" key="1">
    <citation type="submission" date="2018-12" db="EMBL/GenBank/DDBJ databases">
        <title>The whole draft genome of Aquabacterium sp. SJQ9.</title>
        <authorList>
            <person name="Sun L."/>
            <person name="Gao X."/>
            <person name="Chen W."/>
            <person name="Huang K."/>
        </authorList>
    </citation>
    <scope>NUCLEOTIDE SEQUENCE [LARGE SCALE GENOMIC DNA]</scope>
    <source>
        <strain evidence="3 4">SJQ9</strain>
    </source>
</reference>
<proteinExistence type="predicted"/>
<dbReference type="PANTHER" id="PTHR46401">
    <property type="entry name" value="GLYCOSYLTRANSFERASE WBBK-RELATED"/>
    <property type="match status" value="1"/>
</dbReference>
<dbReference type="GO" id="GO:0009103">
    <property type="term" value="P:lipopolysaccharide biosynthetic process"/>
    <property type="evidence" value="ECO:0007669"/>
    <property type="project" value="TreeGrafter"/>
</dbReference>
<dbReference type="Pfam" id="PF00534">
    <property type="entry name" value="Glycos_transf_1"/>
    <property type="match status" value="1"/>
</dbReference>
<evidence type="ECO:0000256" key="1">
    <source>
        <dbReference type="ARBA" id="ARBA00022679"/>
    </source>
</evidence>
<dbReference type="InterPro" id="IPR001296">
    <property type="entry name" value="Glyco_trans_1"/>
</dbReference>
<dbReference type="GO" id="GO:0016757">
    <property type="term" value="F:glycosyltransferase activity"/>
    <property type="evidence" value="ECO:0007669"/>
    <property type="project" value="InterPro"/>
</dbReference>
<evidence type="ECO:0000313" key="3">
    <source>
        <dbReference type="EMBL" id="RRS04363.1"/>
    </source>
</evidence>
<comment type="caution">
    <text evidence="3">The sequence shown here is derived from an EMBL/GenBank/DDBJ whole genome shotgun (WGS) entry which is preliminary data.</text>
</comment>
<protein>
    <submittedName>
        <fullName evidence="3">Glycosyltransferase</fullName>
    </submittedName>
</protein>
<dbReference type="EMBL" id="RSED01000007">
    <property type="protein sequence ID" value="RRS04363.1"/>
    <property type="molecule type" value="Genomic_DNA"/>
</dbReference>
<dbReference type="Proteomes" id="UP000269265">
    <property type="component" value="Unassembled WGS sequence"/>
</dbReference>
<feature type="domain" description="Glycosyl transferase family 1" evidence="2">
    <location>
        <begin position="204"/>
        <end position="362"/>
    </location>
</feature>
<dbReference type="OrthoDB" id="433681at2"/>
<dbReference type="SUPFAM" id="SSF53756">
    <property type="entry name" value="UDP-Glycosyltransferase/glycogen phosphorylase"/>
    <property type="match status" value="1"/>
</dbReference>
<evidence type="ECO:0000259" key="2">
    <source>
        <dbReference type="Pfam" id="PF00534"/>
    </source>
</evidence>
<evidence type="ECO:0000313" key="4">
    <source>
        <dbReference type="Proteomes" id="UP000269265"/>
    </source>
</evidence>
<dbReference type="AlphaFoldDB" id="A0A426VBT6"/>
<dbReference type="Gene3D" id="3.40.50.2000">
    <property type="entry name" value="Glycogen Phosphorylase B"/>
    <property type="match status" value="1"/>
</dbReference>
<dbReference type="RefSeq" id="WP_125243271.1">
    <property type="nucleotide sequence ID" value="NZ_RSED01000007.1"/>
</dbReference>
<organism evidence="3 4">
    <name type="scientific">Aquabacterium soli</name>
    <dbReference type="NCBI Taxonomy" id="2493092"/>
    <lineage>
        <taxon>Bacteria</taxon>
        <taxon>Pseudomonadati</taxon>
        <taxon>Pseudomonadota</taxon>
        <taxon>Betaproteobacteria</taxon>
        <taxon>Burkholderiales</taxon>
        <taxon>Aquabacterium</taxon>
    </lineage>
</organism>
<dbReference type="PANTHER" id="PTHR46401:SF2">
    <property type="entry name" value="GLYCOSYLTRANSFERASE WBBK-RELATED"/>
    <property type="match status" value="1"/>
</dbReference>
<gene>
    <name evidence="3" type="ORF">EIP75_10750</name>
</gene>
<dbReference type="CDD" id="cd03801">
    <property type="entry name" value="GT4_PimA-like"/>
    <property type="match status" value="1"/>
</dbReference>
<name>A0A426VBT6_9BURK</name>
<accession>A0A426VBT6</accession>
<sequence>MDSVAKTAATAGSKSIALVAHEFGRYPGHGGIAVYLKNLVDSILAHTDFHIHVFCVQHQTKISNERITIHKLSGLDFSSQRTVTKKLQQIQPSWVEVAEFGALCLDYLIQRAVGRFTGAFPVIVNHHTGCREIWEWGSGVQFEACTDAFLAGAHAQESAQSILADANVSVSTFLTQYLHQRYDWRFIAPLHPYFPLVEKATEVPSKEVRGKTLTILSLGRFEPRKRQENLISATLDLLKDGISVHVNFVGNTVGVPGTGEDYREICYRKIPPSLRKHFSFWDFASPEAVEHLYKEADLFCIPSLFENFPTTALEAISMGLPVMGSQASGLVDMVGSAGLYFDPLDSTSLSRALRSVSAMSKKQLLGIADEQFRRLSLAVSVANTTLKRLDIYSQIKVEKPTASHNAKLLLILDEPTKKGRRLAAAVKAKYPSIEFHSGHDAFDPNGQDDTVGVFFFDDTPLAVVMALVSLAKDANHLLPATPVALSKAYVGSTSLAIALRAKTLPAFLGFLSGPANQQLGCTSLHEHLAASLCSAREFAYLCHPQAILSRKSIALQTYLSRRHFPFVPDHAYHSADPRADLRLLSSGTG</sequence>
<keyword evidence="4" id="KW-1185">Reference proteome</keyword>